<dbReference type="EMBL" id="JAAGKO020000032">
    <property type="protein sequence ID" value="MDI5965254.1"/>
    <property type="molecule type" value="Genomic_DNA"/>
</dbReference>
<dbReference type="Proteomes" id="UP001156398">
    <property type="component" value="Unassembled WGS sequence"/>
</dbReference>
<protein>
    <submittedName>
        <fullName evidence="2">Uncharacterized protein</fullName>
    </submittedName>
</protein>
<reference evidence="2 3" key="1">
    <citation type="submission" date="2023-05" db="EMBL/GenBank/DDBJ databases">
        <title>Streptantibioticus silvisoli sp. nov., acidotolerant actinomycetes 1 from pine litter.</title>
        <authorList>
            <person name="Swiecimska M."/>
            <person name="Golinska P."/>
            <person name="Sangal V."/>
            <person name="Wachnowicz B."/>
            <person name="Goodfellow M."/>
        </authorList>
    </citation>
    <scope>NUCLEOTIDE SEQUENCE</scope>
    <source>
        <strain evidence="2">SL13</strain>
        <strain evidence="1 3">SL54</strain>
    </source>
</reference>
<name>A0AA90HA31_9ACTN</name>
<accession>A0AA90HA31</accession>
<dbReference type="RefSeq" id="WP_271312756.1">
    <property type="nucleotide sequence ID" value="NZ_JAAGKO020000032.1"/>
</dbReference>
<proteinExistence type="predicted"/>
<gene>
    <name evidence="1" type="ORF">POF43_021430</name>
    <name evidence="2" type="ORF">POF50_027060</name>
</gene>
<evidence type="ECO:0000313" key="2">
    <source>
        <dbReference type="EMBL" id="MDI5972962.1"/>
    </source>
</evidence>
<dbReference type="AlphaFoldDB" id="A0AA90HA31"/>
<keyword evidence="3" id="KW-1185">Reference proteome</keyword>
<evidence type="ECO:0000313" key="1">
    <source>
        <dbReference type="EMBL" id="MDI5965254.1"/>
    </source>
</evidence>
<dbReference type="EMBL" id="JABXJJ020000039">
    <property type="protein sequence ID" value="MDI5972962.1"/>
    <property type="molecule type" value="Genomic_DNA"/>
</dbReference>
<evidence type="ECO:0000313" key="3">
    <source>
        <dbReference type="Proteomes" id="UP001156398"/>
    </source>
</evidence>
<sequence length="104" mass="11044">MHGSLTLRAAVDALADRFRSLPYSRLRRVAGAGLELARELSVSAQRLELPQREPLLIPDEGVYAVGDQLAVAGHDLVAALEAAGVPQSAYDAVLDRVSAVRGLL</sequence>
<organism evidence="2">
    <name type="scientific">Streptantibioticus silvisoli</name>
    <dbReference type="NCBI Taxonomy" id="2705255"/>
    <lineage>
        <taxon>Bacteria</taxon>
        <taxon>Bacillati</taxon>
        <taxon>Actinomycetota</taxon>
        <taxon>Actinomycetes</taxon>
        <taxon>Kitasatosporales</taxon>
        <taxon>Streptomycetaceae</taxon>
        <taxon>Streptantibioticus</taxon>
    </lineage>
</organism>
<comment type="caution">
    <text evidence="2">The sequence shown here is derived from an EMBL/GenBank/DDBJ whole genome shotgun (WGS) entry which is preliminary data.</text>
</comment>